<feature type="binding site" evidence="8">
    <location>
        <position position="55"/>
    </location>
    <ligand>
        <name>Zn(2+)</name>
        <dbReference type="ChEBI" id="CHEBI:29105"/>
        <note>catalytic</note>
    </ligand>
</feature>
<feature type="binding site" evidence="8">
    <location>
        <position position="85"/>
    </location>
    <ligand>
        <name>Zn(2+)</name>
        <dbReference type="ChEBI" id="CHEBI:29105"/>
        <note>catalytic</note>
    </ligand>
</feature>
<dbReference type="HAMAP" id="MF_00972">
    <property type="entry name" value="tRNA_aden_deaminase"/>
    <property type="match status" value="1"/>
</dbReference>
<feature type="binding site" evidence="8">
    <location>
        <position position="88"/>
    </location>
    <ligand>
        <name>Zn(2+)</name>
        <dbReference type="ChEBI" id="CHEBI:29105"/>
        <note>catalytic</note>
    </ligand>
</feature>
<dbReference type="AlphaFoldDB" id="A0A9Q6LJB7"/>
<dbReference type="GO" id="GO:0002100">
    <property type="term" value="P:tRNA wobble adenosine to inosine editing"/>
    <property type="evidence" value="ECO:0007669"/>
    <property type="project" value="UniProtKB-UniRule"/>
</dbReference>
<dbReference type="Gene3D" id="3.40.140.10">
    <property type="entry name" value="Cytidine Deaminase, domain 2"/>
    <property type="match status" value="1"/>
</dbReference>
<evidence type="ECO:0000256" key="5">
    <source>
        <dbReference type="ARBA" id="ARBA00022801"/>
    </source>
</evidence>
<dbReference type="PROSITE" id="PS00903">
    <property type="entry name" value="CYT_DCMP_DEAMINASES_1"/>
    <property type="match status" value="1"/>
</dbReference>
<comment type="function">
    <text evidence="8">Catalyzes the deamination of adenosine to inosine at the wobble position 34 of tRNA(Arg2).</text>
</comment>
<comment type="subunit">
    <text evidence="2 8">Homodimer.</text>
</comment>
<evidence type="ECO:0000256" key="8">
    <source>
        <dbReference type="HAMAP-Rule" id="MF_00972"/>
    </source>
</evidence>
<comment type="similarity">
    <text evidence="1">Belongs to the cytidine and deoxycytidylate deaminase family. ADAT2 subfamily.</text>
</comment>
<dbReference type="SUPFAM" id="SSF53927">
    <property type="entry name" value="Cytidine deaminase-like"/>
    <property type="match status" value="1"/>
</dbReference>
<sequence>MKNDRDEYWMQRALANAARAECLGEVPVGAVVVVGDECIAESYNTPIRSQEPTAHAEIQALKLAASRLGNYRLDQAELYVTLEPCMMCTGAMIHARIQRLVFGAYDPKTGIICSAAQLLNAPYHNHQVDYCGGVLEKACAQQLKHFFKRRRLENHANRHHQQQQIQIAKPKFKFKPKT</sequence>
<evidence type="ECO:0000256" key="7">
    <source>
        <dbReference type="ARBA" id="ARBA00048045"/>
    </source>
</evidence>
<dbReference type="InterPro" id="IPR002125">
    <property type="entry name" value="CMP_dCMP_dom"/>
</dbReference>
<comment type="cofactor">
    <cofactor evidence="8">
        <name>Zn(2+)</name>
        <dbReference type="ChEBI" id="CHEBI:29105"/>
    </cofactor>
    <text evidence="8">Binds 1 zinc ion per subunit.</text>
</comment>
<proteinExistence type="inferred from homology"/>
<name>A0A9Q6LJB7_PISSA</name>
<dbReference type="InterPro" id="IPR016192">
    <property type="entry name" value="APOBEC/CMP_deaminase_Zn-bd"/>
</dbReference>
<dbReference type="PANTHER" id="PTHR11079">
    <property type="entry name" value="CYTOSINE DEAMINASE FAMILY MEMBER"/>
    <property type="match status" value="1"/>
</dbReference>
<dbReference type="RefSeq" id="WP_054300242.1">
    <property type="nucleotide sequence ID" value="NZ_CP012413.1"/>
</dbReference>
<accession>A0A9Q6LJB7</accession>
<keyword evidence="10" id="KW-1185">Reference proteome</keyword>
<keyword evidence="6 8" id="KW-0862">Zinc</keyword>
<keyword evidence="5 8" id="KW-0378">Hydrolase</keyword>
<dbReference type="Pfam" id="PF00383">
    <property type="entry name" value="dCMP_cyt_deam_1"/>
    <property type="match status" value="1"/>
</dbReference>
<evidence type="ECO:0000256" key="3">
    <source>
        <dbReference type="ARBA" id="ARBA00022694"/>
    </source>
</evidence>
<dbReference type="NCBIfam" id="NF008113">
    <property type="entry name" value="PRK10860.1"/>
    <property type="match status" value="1"/>
</dbReference>
<evidence type="ECO:0000256" key="1">
    <source>
        <dbReference type="ARBA" id="ARBA00010669"/>
    </source>
</evidence>
<evidence type="ECO:0000256" key="2">
    <source>
        <dbReference type="ARBA" id="ARBA00011738"/>
    </source>
</evidence>
<evidence type="ECO:0000256" key="6">
    <source>
        <dbReference type="ARBA" id="ARBA00022833"/>
    </source>
</evidence>
<dbReference type="PROSITE" id="PS51747">
    <property type="entry name" value="CYT_DCMP_DEAMINASES_2"/>
    <property type="match status" value="1"/>
</dbReference>
<dbReference type="CDD" id="cd01285">
    <property type="entry name" value="nucleoside_deaminase"/>
    <property type="match status" value="1"/>
</dbReference>
<dbReference type="InterPro" id="IPR028883">
    <property type="entry name" value="tRNA_aden_deaminase"/>
</dbReference>
<evidence type="ECO:0000256" key="4">
    <source>
        <dbReference type="ARBA" id="ARBA00022723"/>
    </source>
</evidence>
<evidence type="ECO:0000313" key="10">
    <source>
        <dbReference type="Proteomes" id="UP000422232"/>
    </source>
</evidence>
<dbReference type="GO" id="GO:0052717">
    <property type="term" value="F:tRNA-specific adenosine-34 deaminase activity"/>
    <property type="evidence" value="ECO:0007669"/>
    <property type="project" value="UniProtKB-UniRule"/>
</dbReference>
<gene>
    <name evidence="8 9" type="primary">tadA</name>
    <name evidence="9" type="ORF">Psal009_01087</name>
</gene>
<dbReference type="InterPro" id="IPR016193">
    <property type="entry name" value="Cytidine_deaminase-like"/>
</dbReference>
<dbReference type="PANTHER" id="PTHR11079:SF202">
    <property type="entry name" value="TRNA-SPECIFIC ADENOSINE DEAMINASE"/>
    <property type="match status" value="1"/>
</dbReference>
<dbReference type="GO" id="GO:0008270">
    <property type="term" value="F:zinc ion binding"/>
    <property type="evidence" value="ECO:0007669"/>
    <property type="project" value="UniProtKB-UniRule"/>
</dbReference>
<feature type="active site" description="Proton donor" evidence="8">
    <location>
        <position position="57"/>
    </location>
</feature>
<evidence type="ECO:0000313" key="9">
    <source>
        <dbReference type="EMBL" id="QGO05206.1"/>
    </source>
</evidence>
<dbReference type="EMBL" id="CP038908">
    <property type="protein sequence ID" value="QGO05206.1"/>
    <property type="molecule type" value="Genomic_DNA"/>
</dbReference>
<dbReference type="Proteomes" id="UP000422232">
    <property type="component" value="Chromosome"/>
</dbReference>
<dbReference type="EC" id="3.5.4.33" evidence="8"/>
<keyword evidence="3 8" id="KW-0819">tRNA processing</keyword>
<dbReference type="FunFam" id="3.40.140.10:FF:000005">
    <property type="entry name" value="tRNA-specific adenosine deaminase"/>
    <property type="match status" value="1"/>
</dbReference>
<organism evidence="9 10">
    <name type="scientific">Piscirickettsia salmonis</name>
    <dbReference type="NCBI Taxonomy" id="1238"/>
    <lineage>
        <taxon>Bacteria</taxon>
        <taxon>Pseudomonadati</taxon>
        <taxon>Pseudomonadota</taxon>
        <taxon>Gammaproteobacteria</taxon>
        <taxon>Thiotrichales</taxon>
        <taxon>Piscirickettsiaceae</taxon>
        <taxon>Piscirickettsia</taxon>
    </lineage>
</organism>
<reference evidence="9 10" key="1">
    <citation type="submission" date="2019-04" db="EMBL/GenBank/DDBJ databases">
        <title>Complete genome sequencing of Piscirickettsia salmonis strain Psal-009.</title>
        <authorList>
            <person name="Schober I."/>
            <person name="Bunk B."/>
            <person name="Sproer C."/>
            <person name="Carril G.P."/>
            <person name="Riedel T."/>
            <person name="Flores-Herrera P.A."/>
            <person name="Nourdin-Galindo G."/>
            <person name="Marshall S.H."/>
            <person name="Overmann J."/>
        </authorList>
    </citation>
    <scope>NUCLEOTIDE SEQUENCE [LARGE SCALE GENOMIC DNA]</scope>
    <source>
        <strain evidence="9 10">Psal-009</strain>
    </source>
</reference>
<keyword evidence="4 8" id="KW-0479">Metal-binding</keyword>
<protein>
    <recommendedName>
        <fullName evidence="8">tRNA-specific adenosine deaminase</fullName>
        <ecNumber evidence="8">3.5.4.33</ecNumber>
    </recommendedName>
</protein>
<comment type="catalytic activity">
    <reaction evidence="7 8">
        <text>adenosine(34) in tRNA + H2O + H(+) = inosine(34) in tRNA + NH4(+)</text>
        <dbReference type="Rhea" id="RHEA:43168"/>
        <dbReference type="Rhea" id="RHEA-COMP:10373"/>
        <dbReference type="Rhea" id="RHEA-COMP:10374"/>
        <dbReference type="ChEBI" id="CHEBI:15377"/>
        <dbReference type="ChEBI" id="CHEBI:15378"/>
        <dbReference type="ChEBI" id="CHEBI:28938"/>
        <dbReference type="ChEBI" id="CHEBI:74411"/>
        <dbReference type="ChEBI" id="CHEBI:82852"/>
        <dbReference type="EC" id="3.5.4.33"/>
    </reaction>
</comment>